<dbReference type="InterPro" id="IPR050458">
    <property type="entry name" value="LolB"/>
</dbReference>
<dbReference type="CDD" id="cd07996">
    <property type="entry name" value="WGR_MMR_like"/>
    <property type="match status" value="1"/>
</dbReference>
<dbReference type="InterPro" id="IPR025406">
    <property type="entry name" value="DUF4132"/>
</dbReference>
<dbReference type="SMART" id="SM00773">
    <property type="entry name" value="WGR"/>
    <property type="match status" value="1"/>
</dbReference>
<reference evidence="3 4" key="1">
    <citation type="submission" date="2019-08" db="EMBL/GenBank/DDBJ databases">
        <title>Archangium and Cystobacter genomes.</title>
        <authorList>
            <person name="Chen I.-C.K."/>
            <person name="Wielgoss S."/>
        </authorList>
    </citation>
    <scope>NUCLEOTIDE SEQUENCE [LARGE SCALE GENOMIC DNA]</scope>
    <source>
        <strain evidence="3 4">Cbm 6</strain>
    </source>
</reference>
<dbReference type="PANTHER" id="PTHR30634:SF13">
    <property type="entry name" value="PROTEIN YEHF"/>
    <property type="match status" value="1"/>
</dbReference>
<dbReference type="PROSITE" id="PS51977">
    <property type="entry name" value="WGR"/>
    <property type="match status" value="1"/>
</dbReference>
<dbReference type="Proteomes" id="UP001611383">
    <property type="component" value="Chromosome"/>
</dbReference>
<protein>
    <submittedName>
        <fullName evidence="3">DUF4132 domain-containing protein</fullName>
    </submittedName>
</protein>
<feature type="region of interest" description="Disordered" evidence="1">
    <location>
        <begin position="964"/>
        <end position="983"/>
    </location>
</feature>
<gene>
    <name evidence="3" type="ORF">F0U60_25990</name>
</gene>
<evidence type="ECO:0000256" key="1">
    <source>
        <dbReference type="SAM" id="MobiDB-lite"/>
    </source>
</evidence>
<dbReference type="InterPro" id="IPR036930">
    <property type="entry name" value="WGR_dom_sf"/>
</dbReference>
<sequence length="1231" mass="134106">MRRFEFVEGSSKKFWEIELQGTEFTVRWGRIGTDGQTQQKSFASTAKAQAEHDKLIAEKQKKGYAEVGGDTNTVVAATPATTPNPPAAPDEVQQTAPAPTRKKAAAKTASAPAPDSVPEAPAPAPIPQAPVLVDAHSPIAWSESLVQRVHPRRGGIQVPVRPLSSPKKTWTALGKAFLTRYPKLQRTAPAIGTPEEDAVLLTYVQHRTNYNDRTPHVDPTVDLLFSLGGPVHATRAVLLSLDMHVDDSVPGSEVRRGKSPQWFNSLNRGELFGLPRLRALLATQTDDAGYAAARDAAAALQEQATTDQRAGAAFLFPTEKAWSRAEAEAYAQDPEKQSDLFLCSLSDRATLELVAPHLQGLYLLGGYHPRDYLPSLLDGVGVDALLLLQGMASLQYSNAESRRGWAELVSVINTDEAMTLLLDHLEKEVTPYALEAGLRWPGRALRLLVPRAAQRGKEAEAQRVVLTTLVRRAPEVVKAELPGLSEEARKFVSSLQAVSSGPDVPEARPDQLPPVLANPPWRAGKPAALPVLTDVTPPELPDALVWREGEREAWSQEKSWEYGEQYSKYLPAQWKAARELLSSGNSRPRASFFVYAPEELALEYIAHFQPDTWGDEAWLPAVVARLGLAALPPVLLNVASKGGESYHLVLPFGVSRLAPQVAEAFAGSKKARPHARAWLLRHPEHAITGLLPVALGKPGKAKDAACAALRLLASNGHEATVLDMAGRVSSQVREAVSQVLAFDPLLLFPQKLPKLPDFFSAGGLPRPLLADRSAKLPVAAVETLGMCLAISSLEEPYAGIAQVKAACDPASLARFAWGLFEAWMVAGAPSKESWAFQALGHLGDDECARKLAPLIRAWPGEAAHARAVMGLDVLATIGTDVTLIYLNGIAEKVKFKGLQEKAREKIAQIAEARGLTRDELADRLVPDLGLDENGSLSLDFGERTFTVGFDEQLKPFVKDSTGARLKELPKPTKKDDAEKSQAADERWKALKKDAKAAASTQVLRMELAMCARRRWSAETFRQFFVEHPLLIHVVRRLVWGSYTADGKLAATFRVAEDRTFADLNEDTWTLPDDASVGIPHALELDAQTAGAWGQIFADYQLLQPFAQLGRPTYAPTEEERTGLELARVKGLKVPTGKVLGLETRGWRRGPPQDAGVVGWMEKHLGPDRVVELDLDPGLYTGMLSESPEQTLGTATVRKPNTWGKEGRYPLGTLDPILFSELVRDLEGLRPS</sequence>
<name>A0ABY9WTT1_9BACT</name>
<proteinExistence type="predicted"/>
<feature type="region of interest" description="Disordered" evidence="1">
    <location>
        <begin position="75"/>
        <end position="129"/>
    </location>
</feature>
<evidence type="ECO:0000313" key="4">
    <source>
        <dbReference type="Proteomes" id="UP001611383"/>
    </source>
</evidence>
<dbReference type="SUPFAM" id="SSF142921">
    <property type="entry name" value="WGR domain-like"/>
    <property type="match status" value="1"/>
</dbReference>
<dbReference type="Gene3D" id="2.20.140.10">
    <property type="entry name" value="WGR domain"/>
    <property type="match status" value="1"/>
</dbReference>
<organism evidence="3 4">
    <name type="scientific">Archangium minus</name>
    <dbReference type="NCBI Taxonomy" id="83450"/>
    <lineage>
        <taxon>Bacteria</taxon>
        <taxon>Pseudomonadati</taxon>
        <taxon>Myxococcota</taxon>
        <taxon>Myxococcia</taxon>
        <taxon>Myxococcales</taxon>
        <taxon>Cystobacterineae</taxon>
        <taxon>Archangiaceae</taxon>
        <taxon>Archangium</taxon>
    </lineage>
</organism>
<evidence type="ECO:0000313" key="3">
    <source>
        <dbReference type="EMBL" id="WNG47192.1"/>
    </source>
</evidence>
<evidence type="ECO:0000259" key="2">
    <source>
        <dbReference type="PROSITE" id="PS51977"/>
    </source>
</evidence>
<dbReference type="Pfam" id="PF13569">
    <property type="entry name" value="DUF4132"/>
    <property type="match status" value="1"/>
</dbReference>
<dbReference type="PANTHER" id="PTHR30634">
    <property type="entry name" value="OUTER MEMBRANE LOLAB LIPOPROTEIN INSERTION APPARATUS"/>
    <property type="match status" value="1"/>
</dbReference>
<dbReference type="EMBL" id="CP043494">
    <property type="protein sequence ID" value="WNG47192.1"/>
    <property type="molecule type" value="Genomic_DNA"/>
</dbReference>
<keyword evidence="4" id="KW-1185">Reference proteome</keyword>
<dbReference type="Pfam" id="PF05406">
    <property type="entry name" value="WGR"/>
    <property type="match status" value="1"/>
</dbReference>
<accession>A0ABY9WTT1</accession>
<dbReference type="InterPro" id="IPR049809">
    <property type="entry name" value="YehF/YfeS-like_WGR"/>
</dbReference>
<feature type="domain" description="WGR" evidence="2">
    <location>
        <begin position="1"/>
        <end position="78"/>
    </location>
</feature>
<dbReference type="InterPro" id="IPR008893">
    <property type="entry name" value="WGR_domain"/>
</dbReference>